<keyword evidence="1" id="KW-0732">Signal</keyword>
<reference evidence="2 5" key="2">
    <citation type="submission" date="2018-08" db="EMBL/GenBank/DDBJ databases">
        <title>Complete genome of the Arcobacter molluscorum type strain LMG 25693.</title>
        <authorList>
            <person name="Miller W.G."/>
            <person name="Yee E."/>
            <person name="Bono J.L."/>
        </authorList>
    </citation>
    <scope>NUCLEOTIDE SEQUENCE [LARGE SCALE GENOMIC DNA]</scope>
    <source>
        <strain evidence="2 5">CECT 7696</strain>
    </source>
</reference>
<name>A0A2G1DJJ9_9BACT</name>
<dbReference type="RefSeq" id="WP_099341720.1">
    <property type="nucleotide sequence ID" value="NZ_CP032098.1"/>
</dbReference>
<feature type="chain" id="PRO_5044573590" evidence="1">
    <location>
        <begin position="20"/>
        <end position="101"/>
    </location>
</feature>
<evidence type="ECO:0000313" key="3">
    <source>
        <dbReference type="EMBL" id="PHO18662.1"/>
    </source>
</evidence>
<keyword evidence="4" id="KW-1185">Reference proteome</keyword>
<dbReference type="AlphaFoldDB" id="A0A2G1DJJ9"/>
<evidence type="ECO:0000313" key="4">
    <source>
        <dbReference type="Proteomes" id="UP000221222"/>
    </source>
</evidence>
<evidence type="ECO:0000256" key="1">
    <source>
        <dbReference type="SAM" id="SignalP"/>
    </source>
</evidence>
<dbReference type="Proteomes" id="UP000221222">
    <property type="component" value="Unassembled WGS sequence"/>
</dbReference>
<accession>A0A2G1DJJ9</accession>
<dbReference type="Proteomes" id="UP000262712">
    <property type="component" value="Chromosome"/>
</dbReference>
<evidence type="ECO:0000313" key="2">
    <source>
        <dbReference type="EMBL" id="AXX92823.1"/>
    </source>
</evidence>
<sequence length="101" mass="11454">MKKLIFLICFAITSLNASYLNKGAIMCSNREAAAEIVKLGEKMNVDVLDYFDKMERAGICTTTVMKMNLDFLNRIDLSNGVTSIYQSGRTYYILTQEISDY</sequence>
<protein>
    <submittedName>
        <fullName evidence="3">Uncharacterized protein</fullName>
    </submittedName>
</protein>
<reference evidence="3 4" key="1">
    <citation type="submission" date="2017-09" db="EMBL/GenBank/DDBJ databases">
        <title>Arcobacter canalis sp. nov., a new species isolated from a water canal contaminated with urban sewage.</title>
        <authorList>
            <person name="Perez-Cataluna A."/>
            <person name="Salas-Masso N."/>
            <person name="Figueras M.J."/>
        </authorList>
    </citation>
    <scope>NUCLEOTIDE SEQUENCE [LARGE SCALE GENOMIC DNA]</scope>
    <source>
        <strain evidence="3 4">F98-3</strain>
    </source>
</reference>
<evidence type="ECO:0000313" key="5">
    <source>
        <dbReference type="Proteomes" id="UP000262712"/>
    </source>
</evidence>
<dbReference type="EMBL" id="CP032098">
    <property type="protein sequence ID" value="AXX92823.1"/>
    <property type="molecule type" value="Genomic_DNA"/>
</dbReference>
<dbReference type="EMBL" id="NXFY01000004">
    <property type="protein sequence ID" value="PHO18662.1"/>
    <property type="molecule type" value="Genomic_DNA"/>
</dbReference>
<dbReference type="KEGG" id="amol:AMOL_1860"/>
<gene>
    <name evidence="2" type="ORF">AMOL_1860</name>
    <name evidence="3" type="ORF">CPU12_03610</name>
</gene>
<feature type="signal peptide" evidence="1">
    <location>
        <begin position="1"/>
        <end position="19"/>
    </location>
</feature>
<proteinExistence type="predicted"/>
<organism evidence="3 4">
    <name type="scientific">Malaciobacter molluscorum LMG 25693</name>
    <dbReference type="NCBI Taxonomy" id="870501"/>
    <lineage>
        <taxon>Bacteria</taxon>
        <taxon>Pseudomonadati</taxon>
        <taxon>Campylobacterota</taxon>
        <taxon>Epsilonproteobacteria</taxon>
        <taxon>Campylobacterales</taxon>
        <taxon>Arcobacteraceae</taxon>
        <taxon>Malaciobacter</taxon>
    </lineage>
</organism>